<dbReference type="Proteomes" id="UP001152747">
    <property type="component" value="Unassembled WGS sequence"/>
</dbReference>
<evidence type="ECO:0000313" key="2">
    <source>
        <dbReference type="Proteomes" id="UP001152747"/>
    </source>
</evidence>
<sequence length="97" mass="11203">MLIFRFATTYTTIRTKIAQNQKKTTTLAKLLTFKKKKYSTKKHPNSTNLNPVSKLLASYLITRKRLFGLHKACINSDNKEKIVWIARFASSMIPRKG</sequence>
<name>A0A9P1J1U3_9PELO</name>
<organism evidence="1 2">
    <name type="scientific">Caenorhabditis angaria</name>
    <dbReference type="NCBI Taxonomy" id="860376"/>
    <lineage>
        <taxon>Eukaryota</taxon>
        <taxon>Metazoa</taxon>
        <taxon>Ecdysozoa</taxon>
        <taxon>Nematoda</taxon>
        <taxon>Chromadorea</taxon>
        <taxon>Rhabditida</taxon>
        <taxon>Rhabditina</taxon>
        <taxon>Rhabditomorpha</taxon>
        <taxon>Rhabditoidea</taxon>
        <taxon>Rhabditidae</taxon>
        <taxon>Peloderinae</taxon>
        <taxon>Caenorhabditis</taxon>
    </lineage>
</organism>
<comment type="caution">
    <text evidence="1">The sequence shown here is derived from an EMBL/GenBank/DDBJ whole genome shotgun (WGS) entry which is preliminary data.</text>
</comment>
<dbReference type="EMBL" id="CANHGI010000006">
    <property type="protein sequence ID" value="CAI5456636.1"/>
    <property type="molecule type" value="Genomic_DNA"/>
</dbReference>
<accession>A0A9P1J1U3</accession>
<dbReference type="AlphaFoldDB" id="A0A9P1J1U3"/>
<proteinExistence type="predicted"/>
<gene>
    <name evidence="1" type="ORF">CAMP_LOCUS19273</name>
</gene>
<evidence type="ECO:0000313" key="1">
    <source>
        <dbReference type="EMBL" id="CAI5456636.1"/>
    </source>
</evidence>
<keyword evidence="2" id="KW-1185">Reference proteome</keyword>
<reference evidence="1" key="1">
    <citation type="submission" date="2022-11" db="EMBL/GenBank/DDBJ databases">
        <authorList>
            <person name="Kikuchi T."/>
        </authorList>
    </citation>
    <scope>NUCLEOTIDE SEQUENCE</scope>
    <source>
        <strain evidence="1">PS1010</strain>
    </source>
</reference>
<protein>
    <submittedName>
        <fullName evidence="1">Uncharacterized protein</fullName>
    </submittedName>
</protein>